<dbReference type="RefSeq" id="WP_201092100.1">
    <property type="nucleotide sequence ID" value="NZ_CP067393.1"/>
</dbReference>
<name>A0A974NET9_9GAMM</name>
<evidence type="ECO:0008006" key="3">
    <source>
        <dbReference type="Google" id="ProtNLM"/>
    </source>
</evidence>
<evidence type="ECO:0000313" key="1">
    <source>
        <dbReference type="EMBL" id="QQP85466.1"/>
    </source>
</evidence>
<dbReference type="AlphaFoldDB" id="A0A974NET9"/>
<keyword evidence="2" id="KW-1185">Reference proteome</keyword>
<accession>A0A974NET9</accession>
<proteinExistence type="predicted"/>
<dbReference type="Proteomes" id="UP000595278">
    <property type="component" value="Chromosome"/>
</dbReference>
<sequence length="125" mass="14380">MTSINPIQYLTKQGLTISITDNKLNVKPSNRVTKEIANYIKQHKDTIKNQLLAHSQNVGKLLQLTELSPIQYNWLNQIANILQVTPDYLLQHKLIDQFDLVELIDKPPVIVANTIKAGYYWLKLN</sequence>
<reference evidence="1 2" key="1">
    <citation type="submission" date="2021-01" db="EMBL/GenBank/DDBJ databases">
        <title>Entomomonas sp. F2A isolated from a house cricket (Acheta domesticus).</title>
        <authorList>
            <person name="Spergser J."/>
            <person name="Busse H.-J."/>
        </authorList>
    </citation>
    <scope>NUCLEOTIDE SEQUENCE [LARGE SCALE GENOMIC DNA]</scope>
    <source>
        <strain evidence="1 2">F2A</strain>
    </source>
</reference>
<evidence type="ECO:0000313" key="2">
    <source>
        <dbReference type="Proteomes" id="UP000595278"/>
    </source>
</evidence>
<dbReference type="EMBL" id="CP067393">
    <property type="protein sequence ID" value="QQP85466.1"/>
    <property type="molecule type" value="Genomic_DNA"/>
</dbReference>
<organism evidence="1 2">
    <name type="scientific">Entomomonas asaccharolytica</name>
    <dbReference type="NCBI Taxonomy" id="2785331"/>
    <lineage>
        <taxon>Bacteria</taxon>
        <taxon>Pseudomonadati</taxon>
        <taxon>Pseudomonadota</taxon>
        <taxon>Gammaproteobacteria</taxon>
        <taxon>Pseudomonadales</taxon>
        <taxon>Pseudomonadaceae</taxon>
        <taxon>Entomomonas</taxon>
    </lineage>
</organism>
<gene>
    <name evidence="1" type="ORF">JHT90_14000</name>
</gene>
<protein>
    <recommendedName>
        <fullName evidence="3">TubC N-terminal docking domain-containing protein</fullName>
    </recommendedName>
</protein>
<dbReference type="KEGG" id="eaz:JHT90_14000"/>